<reference evidence="2 3" key="1">
    <citation type="submission" date="2021-05" db="EMBL/GenBank/DDBJ databases">
        <title>Complete genome of Nocardioides aquaticus KCTC 9944T isolated from meromictic and hypersaline Ekho Lake, Antarctica.</title>
        <authorList>
            <person name="Hwang K."/>
            <person name="Kim K.M."/>
            <person name="Choe H."/>
        </authorList>
    </citation>
    <scope>NUCLEOTIDE SEQUENCE [LARGE SCALE GENOMIC DNA]</scope>
    <source>
        <strain evidence="2 3">KCTC 9944</strain>
    </source>
</reference>
<name>A0ABX8EM79_9ACTN</name>
<dbReference type="EMBL" id="CP075371">
    <property type="protein sequence ID" value="QVT80222.1"/>
    <property type="molecule type" value="Genomic_DNA"/>
</dbReference>
<proteinExistence type="predicted"/>
<sequence length="162" mass="17303">MNRTTFRALTAPVLAAGLLTGLATVPAHAAEPRNDLFSRADNLTPERCNAVQEGDNFEATGQTGEPTHFGAASLPVQSAWSKWEAPRSRTVVMNTNGSDFDTILAVYRGNRLQQLSPVAVDDDGGNGNNSRVSFDASRGVTYRIAVESYGAAQGNYVLKVIC</sequence>
<protein>
    <recommendedName>
        <fullName evidence="4">Peptidase C-terminal archaeal/bacterial domain-containing protein</fullName>
    </recommendedName>
</protein>
<organism evidence="2 3">
    <name type="scientific">Nocardioides aquaticus</name>
    <dbReference type="NCBI Taxonomy" id="160826"/>
    <lineage>
        <taxon>Bacteria</taxon>
        <taxon>Bacillati</taxon>
        <taxon>Actinomycetota</taxon>
        <taxon>Actinomycetes</taxon>
        <taxon>Propionibacteriales</taxon>
        <taxon>Nocardioidaceae</taxon>
        <taxon>Nocardioides</taxon>
    </lineage>
</organism>
<feature type="chain" id="PRO_5046798592" description="Peptidase C-terminal archaeal/bacterial domain-containing protein" evidence="1">
    <location>
        <begin position="30"/>
        <end position="162"/>
    </location>
</feature>
<dbReference type="RefSeq" id="WP_214055802.1">
    <property type="nucleotide sequence ID" value="NZ_BAAAHS010000088.1"/>
</dbReference>
<evidence type="ECO:0000313" key="3">
    <source>
        <dbReference type="Proteomes" id="UP000679307"/>
    </source>
</evidence>
<feature type="signal peptide" evidence="1">
    <location>
        <begin position="1"/>
        <end position="29"/>
    </location>
</feature>
<gene>
    <name evidence="2" type="ORF">ENKNEFLB_02613</name>
</gene>
<keyword evidence="1" id="KW-0732">Signal</keyword>
<dbReference type="Gene3D" id="2.60.120.380">
    <property type="match status" value="1"/>
</dbReference>
<dbReference type="Proteomes" id="UP000679307">
    <property type="component" value="Chromosome"/>
</dbReference>
<evidence type="ECO:0008006" key="4">
    <source>
        <dbReference type="Google" id="ProtNLM"/>
    </source>
</evidence>
<accession>A0ABX8EM79</accession>
<keyword evidence="3" id="KW-1185">Reference proteome</keyword>
<evidence type="ECO:0000256" key="1">
    <source>
        <dbReference type="SAM" id="SignalP"/>
    </source>
</evidence>
<evidence type="ECO:0000313" key="2">
    <source>
        <dbReference type="EMBL" id="QVT80222.1"/>
    </source>
</evidence>